<feature type="chain" id="PRO_5035420640" evidence="4">
    <location>
        <begin position="20"/>
        <end position="531"/>
    </location>
</feature>
<dbReference type="OrthoDB" id="10052345at2759"/>
<evidence type="ECO:0000313" key="6">
    <source>
        <dbReference type="EMBL" id="CAH1230762.1"/>
    </source>
</evidence>
<dbReference type="Proteomes" id="UP000838412">
    <property type="component" value="Chromosome 1"/>
</dbReference>
<dbReference type="InterPro" id="IPR018247">
    <property type="entry name" value="EF_Hand_1_Ca_BS"/>
</dbReference>
<reference evidence="6" key="1">
    <citation type="submission" date="2022-01" db="EMBL/GenBank/DDBJ databases">
        <authorList>
            <person name="Braso-Vives M."/>
        </authorList>
    </citation>
    <scope>NUCLEOTIDE SEQUENCE</scope>
</reference>
<dbReference type="PROSITE" id="PS50222">
    <property type="entry name" value="EF_HAND_2"/>
    <property type="match status" value="1"/>
</dbReference>
<keyword evidence="7" id="KW-1185">Reference proteome</keyword>
<protein>
    <submittedName>
        <fullName evidence="6">Hypp335 protein</fullName>
    </submittedName>
</protein>
<keyword evidence="1" id="KW-0106">Calcium</keyword>
<feature type="domain" description="EF-hand" evidence="5">
    <location>
        <begin position="59"/>
        <end position="94"/>
    </location>
</feature>
<evidence type="ECO:0000256" key="1">
    <source>
        <dbReference type="ARBA" id="ARBA00022837"/>
    </source>
</evidence>
<feature type="compositionally biased region" description="Basic and acidic residues" evidence="3">
    <location>
        <begin position="444"/>
        <end position="467"/>
    </location>
</feature>
<proteinExistence type="predicted"/>
<feature type="region of interest" description="Disordered" evidence="3">
    <location>
        <begin position="431"/>
        <end position="467"/>
    </location>
</feature>
<dbReference type="InterPro" id="IPR011992">
    <property type="entry name" value="EF-hand-dom_pair"/>
</dbReference>
<name>A0A8J9V986_BRALA</name>
<sequence length="531" mass="60765">MSGFVVVCLVAAAITSTAGMPLPLKQDLDSSSKKILDVLSQASKYDKLAKFSVNFYQTKDKSLLQNAFDLVDADGDGKLSYDELLYSPYVLSLRVCGNGDNDDDDEQRETNILKCDQQILVHCGNVLVDSIVATDETSVCSAFATHGKCIKDDINKILSNSSACDLNKVIEYQESLAEIVRFYEELSVCSSGFVKGLGDEAKTVELEAEELEEDVKEVIQDESFGGDAWMEGEDMREEEEMEKQDEQMVEDEISQIEQDEAEVKKEEEELKQEAQQNPDDRYLLEEEHELVMEEEEMEEQENEMKKEEEQMKKDEGRLKTEEDQMRKDTTNVPEAECSLDVLRPCVDTFVTSVGSHDPWCDVMDAHLACLQDAKKNCSFSAHIEAYRFGFMDMASAYVEAGLCPSSTFNNLEEDKVFEQLEDLRDGIYNPGKEEEREMEEERMEEEREMERERMEEERNEMMEEEREERMEERMMEEQRMSQEAMMRSEQMGQEDFRQENAKQGGTGRSCGCSLSGRVVLTLAVVVILDLF</sequence>
<evidence type="ECO:0000259" key="5">
    <source>
        <dbReference type="PROSITE" id="PS50222"/>
    </source>
</evidence>
<evidence type="ECO:0000256" key="4">
    <source>
        <dbReference type="SAM" id="SignalP"/>
    </source>
</evidence>
<keyword evidence="4" id="KW-0732">Signal</keyword>
<dbReference type="EMBL" id="OV696686">
    <property type="protein sequence ID" value="CAH1230762.1"/>
    <property type="molecule type" value="Genomic_DNA"/>
</dbReference>
<feature type="region of interest" description="Disordered" evidence="3">
    <location>
        <begin position="483"/>
        <end position="509"/>
    </location>
</feature>
<dbReference type="Gene3D" id="1.10.238.10">
    <property type="entry name" value="EF-hand"/>
    <property type="match status" value="1"/>
</dbReference>
<dbReference type="AlphaFoldDB" id="A0A8J9V986"/>
<evidence type="ECO:0000256" key="2">
    <source>
        <dbReference type="SAM" id="Coils"/>
    </source>
</evidence>
<feature type="coiled-coil region" evidence="2">
    <location>
        <begin position="194"/>
        <end position="221"/>
    </location>
</feature>
<evidence type="ECO:0000313" key="7">
    <source>
        <dbReference type="Proteomes" id="UP000838412"/>
    </source>
</evidence>
<dbReference type="SUPFAM" id="SSF47473">
    <property type="entry name" value="EF-hand"/>
    <property type="match status" value="1"/>
</dbReference>
<dbReference type="GO" id="GO:0005509">
    <property type="term" value="F:calcium ion binding"/>
    <property type="evidence" value="ECO:0007669"/>
    <property type="project" value="InterPro"/>
</dbReference>
<accession>A0A8J9V986</accession>
<dbReference type="InterPro" id="IPR002048">
    <property type="entry name" value="EF_hand_dom"/>
</dbReference>
<feature type="compositionally biased region" description="Basic and acidic residues" evidence="3">
    <location>
        <begin position="302"/>
        <end position="329"/>
    </location>
</feature>
<feature type="region of interest" description="Disordered" evidence="3">
    <location>
        <begin position="293"/>
        <end position="331"/>
    </location>
</feature>
<organism evidence="6 7">
    <name type="scientific">Branchiostoma lanceolatum</name>
    <name type="common">Common lancelet</name>
    <name type="synonym">Amphioxus lanceolatum</name>
    <dbReference type="NCBI Taxonomy" id="7740"/>
    <lineage>
        <taxon>Eukaryota</taxon>
        <taxon>Metazoa</taxon>
        <taxon>Chordata</taxon>
        <taxon>Cephalochordata</taxon>
        <taxon>Leptocardii</taxon>
        <taxon>Amphioxiformes</taxon>
        <taxon>Branchiostomatidae</taxon>
        <taxon>Branchiostoma</taxon>
    </lineage>
</organism>
<feature type="signal peptide" evidence="4">
    <location>
        <begin position="1"/>
        <end position="19"/>
    </location>
</feature>
<dbReference type="PROSITE" id="PS00018">
    <property type="entry name" value="EF_HAND_1"/>
    <property type="match status" value="1"/>
</dbReference>
<keyword evidence="2" id="KW-0175">Coiled coil</keyword>
<evidence type="ECO:0000256" key="3">
    <source>
        <dbReference type="SAM" id="MobiDB-lite"/>
    </source>
</evidence>
<gene>
    <name evidence="6" type="primary">Hypp335</name>
    <name evidence="6" type="ORF">BLAG_LOCUS1139</name>
</gene>